<comment type="caution">
    <text evidence="4">The sequence shown here is derived from an EMBL/GenBank/DDBJ whole genome shotgun (WGS) entry which is preliminary data.</text>
</comment>
<evidence type="ECO:0000256" key="1">
    <source>
        <dbReference type="SAM" id="MobiDB-lite"/>
    </source>
</evidence>
<dbReference type="Pfam" id="PF23317">
    <property type="entry name" value="YVC1_C"/>
    <property type="match status" value="1"/>
</dbReference>
<keyword evidence="2" id="KW-0472">Membrane</keyword>
<dbReference type="Proteomes" id="UP000295703">
    <property type="component" value="Unassembled WGS sequence"/>
</dbReference>
<dbReference type="PANTHER" id="PTHR35859:SF1">
    <property type="entry name" value="NONSELECTIVE CATION CHANNEL PROTEIN"/>
    <property type="match status" value="1"/>
</dbReference>
<feature type="transmembrane region" description="Helical" evidence="2">
    <location>
        <begin position="43"/>
        <end position="65"/>
    </location>
</feature>
<feature type="transmembrane region" description="Helical" evidence="2">
    <location>
        <begin position="114"/>
        <end position="134"/>
    </location>
</feature>
<organism evidence="4 5">
    <name type="scientific">Colletotrichum trifolii</name>
    <dbReference type="NCBI Taxonomy" id="5466"/>
    <lineage>
        <taxon>Eukaryota</taxon>
        <taxon>Fungi</taxon>
        <taxon>Dikarya</taxon>
        <taxon>Ascomycota</taxon>
        <taxon>Pezizomycotina</taxon>
        <taxon>Sordariomycetes</taxon>
        <taxon>Hypocreomycetidae</taxon>
        <taxon>Glomerellales</taxon>
        <taxon>Glomerellaceae</taxon>
        <taxon>Colletotrichum</taxon>
        <taxon>Colletotrichum orbiculare species complex</taxon>
    </lineage>
</organism>
<keyword evidence="2" id="KW-1133">Transmembrane helix</keyword>
<sequence>MAERNPEKFSLLEGCFAVYSFGWSLDQFATILEHGWHVYTQNLWSFLDVGFISLYVIYVILRIHGGRLDELIPKQQALDVLAMGAPVLVPRLAFNLLSENLVFLSLRSMMSDFVLLTFLSAWCFGGFLLSLLWLGEGDHPPVVRQWFWEKWRITAHRDIRAVFDLPPPESVEEEIAVDDDFTHHMIRRQFTRSITNETTRKKSPLRRDSMFPGVSSKLRGSFTGSEDMHDMNSRLEALEQTTLRIESLVARLVGSDGYSDDNFGTGENSTLRDTEAPLTQSPQ</sequence>
<dbReference type="PANTHER" id="PTHR35859">
    <property type="entry name" value="NONSELECTIVE CATION CHANNEL PROTEIN"/>
    <property type="match status" value="1"/>
</dbReference>
<reference evidence="4 5" key="1">
    <citation type="submission" date="2018-12" db="EMBL/GenBank/DDBJ databases">
        <title>Genome sequence and assembly of Colletotrichum trifolii.</title>
        <authorList>
            <person name="Gan P."/>
            <person name="Shirasu K."/>
        </authorList>
    </citation>
    <scope>NUCLEOTIDE SEQUENCE [LARGE SCALE GENOMIC DNA]</scope>
    <source>
        <strain evidence="4 5">543-2</strain>
    </source>
</reference>
<feature type="region of interest" description="Disordered" evidence="1">
    <location>
        <begin position="256"/>
        <end position="283"/>
    </location>
</feature>
<dbReference type="AlphaFoldDB" id="A0A4R8PXD4"/>
<keyword evidence="5" id="KW-1185">Reference proteome</keyword>
<evidence type="ECO:0000313" key="4">
    <source>
        <dbReference type="EMBL" id="TDZ27634.1"/>
    </source>
</evidence>
<gene>
    <name evidence="4" type="ORF">CTRI78_v012215</name>
</gene>
<proteinExistence type="predicted"/>
<feature type="domain" description="Calcium channel YVC1-like C-terminal transmembrane" evidence="3">
    <location>
        <begin position="9"/>
        <end position="131"/>
    </location>
</feature>
<dbReference type="EMBL" id="RYZW01002749">
    <property type="protein sequence ID" value="TDZ27634.1"/>
    <property type="molecule type" value="Genomic_DNA"/>
</dbReference>
<accession>A0A4R8PXD4</accession>
<protein>
    <recommendedName>
        <fullName evidence="3">Calcium channel YVC1-like C-terminal transmembrane domain-containing protein</fullName>
    </recommendedName>
</protein>
<dbReference type="STRING" id="5466.A0A4R8PXD4"/>
<evidence type="ECO:0000313" key="5">
    <source>
        <dbReference type="Proteomes" id="UP000295703"/>
    </source>
</evidence>
<dbReference type="InterPro" id="IPR056336">
    <property type="entry name" value="YVC1_C"/>
</dbReference>
<dbReference type="InterPro" id="IPR052971">
    <property type="entry name" value="TRP_calcium_channel"/>
</dbReference>
<keyword evidence="2" id="KW-0812">Transmembrane</keyword>
<evidence type="ECO:0000256" key="2">
    <source>
        <dbReference type="SAM" id="Phobius"/>
    </source>
</evidence>
<evidence type="ECO:0000259" key="3">
    <source>
        <dbReference type="Pfam" id="PF23317"/>
    </source>
</evidence>
<name>A0A4R8PXD4_COLTR</name>